<protein>
    <submittedName>
        <fullName evidence="3">DNA polymerase V</fullName>
    </submittedName>
</protein>
<dbReference type="GO" id="GO:0005829">
    <property type="term" value="C:cytosol"/>
    <property type="evidence" value="ECO:0007669"/>
    <property type="project" value="TreeGrafter"/>
</dbReference>
<dbReference type="RefSeq" id="WP_371264901.1">
    <property type="nucleotide sequence ID" value="NZ_FOUB01000014.1"/>
</dbReference>
<name>A0A1I4NAK2_9PROT</name>
<dbReference type="PROSITE" id="PS50173">
    <property type="entry name" value="UMUC"/>
    <property type="match status" value="1"/>
</dbReference>
<dbReference type="Gene3D" id="3.40.1170.60">
    <property type="match status" value="1"/>
</dbReference>
<comment type="similarity">
    <text evidence="1">Belongs to the DNA polymerase type-Y family.</text>
</comment>
<dbReference type="GO" id="GO:0003887">
    <property type="term" value="F:DNA-directed DNA polymerase activity"/>
    <property type="evidence" value="ECO:0007669"/>
    <property type="project" value="TreeGrafter"/>
</dbReference>
<dbReference type="Gene3D" id="1.10.150.20">
    <property type="entry name" value="5' to 3' exonuclease, C-terminal subdomain"/>
    <property type="match status" value="1"/>
</dbReference>
<evidence type="ECO:0000256" key="1">
    <source>
        <dbReference type="ARBA" id="ARBA00010945"/>
    </source>
</evidence>
<organism evidence="3 4">
    <name type="scientific">Nitrosomonas communis</name>
    <dbReference type="NCBI Taxonomy" id="44574"/>
    <lineage>
        <taxon>Bacteria</taxon>
        <taxon>Pseudomonadati</taxon>
        <taxon>Pseudomonadota</taxon>
        <taxon>Betaproteobacteria</taxon>
        <taxon>Nitrosomonadales</taxon>
        <taxon>Nitrosomonadaceae</taxon>
        <taxon>Nitrosomonas</taxon>
    </lineage>
</organism>
<dbReference type="InterPro" id="IPR050116">
    <property type="entry name" value="DNA_polymerase-Y"/>
</dbReference>
<dbReference type="AlphaFoldDB" id="A0A1I4NAK2"/>
<dbReference type="PANTHER" id="PTHR11076">
    <property type="entry name" value="DNA REPAIR POLYMERASE UMUC / TRANSFERASE FAMILY MEMBER"/>
    <property type="match status" value="1"/>
</dbReference>
<reference evidence="4" key="1">
    <citation type="submission" date="2016-10" db="EMBL/GenBank/DDBJ databases">
        <authorList>
            <person name="Varghese N."/>
            <person name="Submissions S."/>
        </authorList>
    </citation>
    <scope>NUCLEOTIDE SEQUENCE [LARGE SCALE GENOMIC DNA]</scope>
    <source>
        <strain evidence="4">Nm44</strain>
    </source>
</reference>
<evidence type="ECO:0000313" key="3">
    <source>
        <dbReference type="EMBL" id="SFM12310.1"/>
    </source>
</evidence>
<accession>A0A1I4NAK2</accession>
<dbReference type="InterPro" id="IPR043502">
    <property type="entry name" value="DNA/RNA_pol_sf"/>
</dbReference>
<dbReference type="PANTHER" id="PTHR11076:SF34">
    <property type="entry name" value="PROTEIN UMUC"/>
    <property type="match status" value="1"/>
</dbReference>
<dbReference type="InterPro" id="IPR001126">
    <property type="entry name" value="UmuC"/>
</dbReference>
<gene>
    <name evidence="3" type="ORF">SAMN05421863_10142</name>
</gene>
<dbReference type="Gene3D" id="3.30.70.270">
    <property type="match status" value="1"/>
</dbReference>
<dbReference type="GO" id="GO:0006281">
    <property type="term" value="P:DNA repair"/>
    <property type="evidence" value="ECO:0007669"/>
    <property type="project" value="InterPro"/>
</dbReference>
<dbReference type="Pfam" id="PF00817">
    <property type="entry name" value="IMS"/>
    <property type="match status" value="1"/>
</dbReference>
<dbReference type="CDD" id="cd01700">
    <property type="entry name" value="PolY_Pol_V_umuC"/>
    <property type="match status" value="1"/>
</dbReference>
<sequence>MGGGSGNSSTLYRVIMSTDITLVSRQLFALVDVNNFYVSCERAFNPHLINRPVVVLSNNDGCAVARSNEVKALGVKMGMPWFQLKDLVRQHGIIALSSNYTLYGDMSDRVMTILRDFSPYVEVYSIDECFLGLQGLGKLWPTATDMGQSIRNRIYQWTSLPVCVGFGATKTLAKLANHIAKKQPEFNGVCDLAMMPSSQLDALLSAIEVGEVWGVGRRISQHLHAAGIHTVKTLRIRQPLGCVPDSA</sequence>
<dbReference type="EMBL" id="FOUB01000014">
    <property type="protein sequence ID" value="SFM12310.1"/>
    <property type="molecule type" value="Genomic_DNA"/>
</dbReference>
<dbReference type="GO" id="GO:0042276">
    <property type="term" value="P:error-prone translesion synthesis"/>
    <property type="evidence" value="ECO:0007669"/>
    <property type="project" value="TreeGrafter"/>
</dbReference>
<feature type="domain" description="UmuC" evidence="2">
    <location>
        <begin position="28"/>
        <end position="216"/>
    </location>
</feature>
<evidence type="ECO:0000313" key="4">
    <source>
        <dbReference type="Proteomes" id="UP000183287"/>
    </source>
</evidence>
<dbReference type="SUPFAM" id="SSF56672">
    <property type="entry name" value="DNA/RNA polymerases"/>
    <property type="match status" value="1"/>
</dbReference>
<dbReference type="InterPro" id="IPR043128">
    <property type="entry name" value="Rev_trsase/Diguanyl_cyclase"/>
</dbReference>
<keyword evidence="4" id="KW-1185">Reference proteome</keyword>
<proteinExistence type="inferred from homology"/>
<evidence type="ECO:0000259" key="2">
    <source>
        <dbReference type="PROSITE" id="PS50173"/>
    </source>
</evidence>
<dbReference type="Proteomes" id="UP000183287">
    <property type="component" value="Unassembled WGS sequence"/>
</dbReference>